<dbReference type="InterPro" id="IPR010987">
    <property type="entry name" value="Glutathione-S-Trfase_C-like"/>
</dbReference>
<dbReference type="Proteomes" id="UP000634136">
    <property type="component" value="Unassembled WGS sequence"/>
</dbReference>
<dbReference type="InterPro" id="IPR045073">
    <property type="entry name" value="Omega/Tau-like"/>
</dbReference>
<feature type="domain" description="GST C-terminal" evidence="1">
    <location>
        <begin position="1"/>
        <end position="85"/>
    </location>
</feature>
<name>A0A834SRR3_9FABA</name>
<protein>
    <submittedName>
        <fullName evidence="2">Glutathione S-transferase U17-like</fullName>
    </submittedName>
</protein>
<dbReference type="PANTHER" id="PTHR11260:SF773">
    <property type="entry name" value="GLUTATHIONE S-TRANSFERASE U26"/>
    <property type="match status" value="1"/>
</dbReference>
<dbReference type="EMBL" id="JAAIUW010000011">
    <property type="protein sequence ID" value="KAF7809215.1"/>
    <property type="molecule type" value="Genomic_DNA"/>
</dbReference>
<evidence type="ECO:0000259" key="1">
    <source>
        <dbReference type="PROSITE" id="PS50405"/>
    </source>
</evidence>
<dbReference type="InterPro" id="IPR004046">
    <property type="entry name" value="GST_C"/>
</dbReference>
<dbReference type="CDD" id="cd03185">
    <property type="entry name" value="GST_C_Tau"/>
    <property type="match status" value="2"/>
</dbReference>
<dbReference type="OrthoDB" id="4951845at2759"/>
<dbReference type="Pfam" id="PF00043">
    <property type="entry name" value="GST_C"/>
    <property type="match status" value="2"/>
</dbReference>
<proteinExistence type="predicted"/>
<dbReference type="InterPro" id="IPR045074">
    <property type="entry name" value="GST_C_Tau"/>
</dbReference>
<dbReference type="AlphaFoldDB" id="A0A834SRR3"/>
<dbReference type="PANTHER" id="PTHR11260">
    <property type="entry name" value="GLUTATHIONE S-TRANSFERASE, GST, SUPERFAMILY, GST DOMAIN CONTAINING"/>
    <property type="match status" value="1"/>
</dbReference>
<dbReference type="GO" id="GO:0005737">
    <property type="term" value="C:cytoplasm"/>
    <property type="evidence" value="ECO:0007669"/>
    <property type="project" value="TreeGrafter"/>
</dbReference>
<gene>
    <name evidence="2" type="ORF">G2W53_035958</name>
</gene>
<evidence type="ECO:0000313" key="2">
    <source>
        <dbReference type="EMBL" id="KAF7809215.1"/>
    </source>
</evidence>
<sequence length="457" mass="52260">MEDALEKCSKGKAFFGGDQIGLVDITFGSILRWLSAIEIMSGRKVFVEAKTPALVKWAQRFASESYPVKSVLPETQKLIEYANDLKIRWKAAAKIRTEKHTWYNQFPIPFFTFLGKSFRRLLFVCNLYHNSVAQKRSLNSQRERNRSERYRKMEGGVKLDGWGYEVRISFDACISAINAYYHQYECCFKGAVQFMEECSSSLNSCCPFMFTHNWWHVALCYLEEDGPLQRNNNFKLISSRSIYGCWLPKSHLYKISSWFLSLKNIVLSSEDDEAKKSYFGEVEEGLVIMEDVWEKCSKGKAFFGEDHIGLVDITFGSFLSWLSVIESLLPETEKLIEFAKWSLSLRNLLSCEDDEAKKGYFEEVEEGLVRMEDVLEKCSKGKAFFGGDHIGLIDITFGSILSWLSAIEIKCGRKVFVEAKTPALVKWAQRFASDPNVKGLLPETQKLIGYAKASAAK</sequence>
<feature type="domain" description="GST C-terminal" evidence="1">
    <location>
        <begin position="311"/>
        <end position="456"/>
    </location>
</feature>
<reference evidence="2" key="1">
    <citation type="submission" date="2020-09" db="EMBL/GenBank/DDBJ databases">
        <title>Genome-Enabled Discovery of Anthraquinone Biosynthesis in Senna tora.</title>
        <authorList>
            <person name="Kang S.-H."/>
            <person name="Pandey R.P."/>
            <person name="Lee C.-M."/>
            <person name="Sim J.-S."/>
            <person name="Jeong J.-T."/>
            <person name="Choi B.-S."/>
            <person name="Jung M."/>
            <person name="Ginzburg D."/>
            <person name="Zhao K."/>
            <person name="Won S.Y."/>
            <person name="Oh T.-J."/>
            <person name="Yu Y."/>
            <person name="Kim N.-H."/>
            <person name="Lee O.R."/>
            <person name="Lee T.-H."/>
            <person name="Bashyal P."/>
            <person name="Kim T.-S."/>
            <person name="Lee W.-H."/>
            <person name="Kawkins C."/>
            <person name="Kim C.-K."/>
            <person name="Kim J.S."/>
            <person name="Ahn B.O."/>
            <person name="Rhee S.Y."/>
            <person name="Sohng J.K."/>
        </authorList>
    </citation>
    <scope>NUCLEOTIDE SEQUENCE</scope>
    <source>
        <tissue evidence="2">Leaf</tissue>
    </source>
</reference>
<dbReference type="SUPFAM" id="SSF47616">
    <property type="entry name" value="GST C-terminal domain-like"/>
    <property type="match status" value="3"/>
</dbReference>
<dbReference type="GO" id="GO:0004364">
    <property type="term" value="F:glutathione transferase activity"/>
    <property type="evidence" value="ECO:0007669"/>
    <property type="project" value="InterPro"/>
</dbReference>
<keyword evidence="3" id="KW-1185">Reference proteome</keyword>
<dbReference type="PROSITE" id="PS50405">
    <property type="entry name" value="GST_CTER"/>
    <property type="match status" value="2"/>
</dbReference>
<evidence type="ECO:0000313" key="3">
    <source>
        <dbReference type="Proteomes" id="UP000634136"/>
    </source>
</evidence>
<keyword evidence="2" id="KW-0808">Transferase</keyword>
<comment type="caution">
    <text evidence="2">The sequence shown here is derived from an EMBL/GenBank/DDBJ whole genome shotgun (WGS) entry which is preliminary data.</text>
</comment>
<organism evidence="2 3">
    <name type="scientific">Senna tora</name>
    <dbReference type="NCBI Taxonomy" id="362788"/>
    <lineage>
        <taxon>Eukaryota</taxon>
        <taxon>Viridiplantae</taxon>
        <taxon>Streptophyta</taxon>
        <taxon>Embryophyta</taxon>
        <taxon>Tracheophyta</taxon>
        <taxon>Spermatophyta</taxon>
        <taxon>Magnoliopsida</taxon>
        <taxon>eudicotyledons</taxon>
        <taxon>Gunneridae</taxon>
        <taxon>Pentapetalae</taxon>
        <taxon>rosids</taxon>
        <taxon>fabids</taxon>
        <taxon>Fabales</taxon>
        <taxon>Fabaceae</taxon>
        <taxon>Caesalpinioideae</taxon>
        <taxon>Cassia clade</taxon>
        <taxon>Senna</taxon>
    </lineage>
</organism>
<accession>A0A834SRR3</accession>
<dbReference type="InterPro" id="IPR036282">
    <property type="entry name" value="Glutathione-S-Trfase_C_sf"/>
</dbReference>
<dbReference type="GO" id="GO:0006749">
    <property type="term" value="P:glutathione metabolic process"/>
    <property type="evidence" value="ECO:0007669"/>
    <property type="project" value="InterPro"/>
</dbReference>
<dbReference type="Gene3D" id="1.20.1050.10">
    <property type="match status" value="3"/>
</dbReference>